<dbReference type="Proteomes" id="UP000434241">
    <property type="component" value="Unassembled WGS sequence"/>
</dbReference>
<gene>
    <name evidence="1" type="ORF">FYJ55_08420</name>
</gene>
<proteinExistence type="predicted"/>
<protein>
    <submittedName>
        <fullName evidence="1">Uncharacterized protein</fullName>
    </submittedName>
</protein>
<evidence type="ECO:0000313" key="2">
    <source>
        <dbReference type="Proteomes" id="UP000434241"/>
    </source>
</evidence>
<dbReference type="GeneID" id="93159308"/>
<dbReference type="RefSeq" id="WP_154556461.1">
    <property type="nucleotide sequence ID" value="NZ_VUMR01000051.1"/>
</dbReference>
<name>A0A6N7V413_9FIRM</name>
<keyword evidence="2" id="KW-1185">Reference proteome</keyword>
<organism evidence="1 2">
    <name type="scientific">Holdemanella porci</name>
    <dbReference type="NCBI Taxonomy" id="2652276"/>
    <lineage>
        <taxon>Bacteria</taxon>
        <taxon>Bacillati</taxon>
        <taxon>Bacillota</taxon>
        <taxon>Erysipelotrichia</taxon>
        <taxon>Erysipelotrichales</taxon>
        <taxon>Erysipelotrichaceae</taxon>
        <taxon>Holdemanella</taxon>
    </lineage>
</organism>
<accession>A0A6N7V413</accession>
<dbReference type="EMBL" id="VUMR01000051">
    <property type="protein sequence ID" value="MSS56900.1"/>
    <property type="molecule type" value="Genomic_DNA"/>
</dbReference>
<evidence type="ECO:0000313" key="1">
    <source>
        <dbReference type="EMBL" id="MSS56900.1"/>
    </source>
</evidence>
<comment type="caution">
    <text evidence="1">The sequence shown here is derived from an EMBL/GenBank/DDBJ whole genome shotgun (WGS) entry which is preliminary data.</text>
</comment>
<sequence>MNCPVHGNKLKEIKIKLPNPKKYGKYGLVSAFCCYECKKAYVDIKGIEEEKLGKTISGYTVVNINKCRDMPEMIYALNSKSYKSLPTTCKKINQFVKNGKQYNLSIKYDPHKDIYFINENVLFSNLDTIKKLELNIAIKDDEIIDYKNLMPNEIYIMNKIELEELSRTKKIVNIPKVLGKDIKMHHIPLKYDVEKDIYFIENEAYVHYRSVIDKLSVKCSKLKLCELIDMSQYAMLPKKIYVLEDKKLSNLSRKMKLVDIDKFTMNFKGNNVFIWIPMKREQKTGKYYINRKNYDSLRAELKIKCNLKVRLSKKQDVSELSINANESDLLPDEVVVTDKDNCPKCRCNMTVKTHFLNDSKEAVNLRLYYCNKCGGYYIHLIDFNNYKGLYERYIKNITGVTEKDEKVFNEDLYINKTVWNLTYGHGVFVKIQGSTLFVDFGGNLHSFRFPECFKSATVKLSDKSLQDSMMRFINTNDSGTKISHVVKNNNDIVNIKNVKVKNTNTTDVRRIPGLVYQLQLIGSSNNHATKTHPVKDVVVKLAYKSPKSKTFDIVSIPMHYCSRCDKYFDMKQSFLQTLQKYNLDINYFAASFESETGHPIVFKQMDLREFSKLKLFGYSVGANGLSTGARHELLDFILKNHLMTASEIKSQLQFNIRFIGKKAHMDDAVGDWEMDIDYINEYIRTGKIHWKY</sequence>
<dbReference type="AlphaFoldDB" id="A0A6N7V413"/>
<reference evidence="1 2" key="1">
    <citation type="submission" date="2019-08" db="EMBL/GenBank/DDBJ databases">
        <title>In-depth cultivation of the pig gut microbiome towards novel bacterial diversity and tailored functional studies.</title>
        <authorList>
            <person name="Wylensek D."/>
            <person name="Hitch T.C.A."/>
            <person name="Clavel T."/>
        </authorList>
    </citation>
    <scope>NUCLEOTIDE SEQUENCE [LARGE SCALE GENOMIC DNA]</scope>
    <source>
        <strain evidence="1 2">LKV-472-APC-3</strain>
    </source>
</reference>